<feature type="compositionally biased region" description="Basic and acidic residues" evidence="2">
    <location>
        <begin position="270"/>
        <end position="289"/>
    </location>
</feature>
<feature type="compositionally biased region" description="Polar residues" evidence="2">
    <location>
        <begin position="1248"/>
        <end position="1260"/>
    </location>
</feature>
<feature type="coiled-coil region" evidence="1">
    <location>
        <begin position="738"/>
        <end position="765"/>
    </location>
</feature>
<protein>
    <submittedName>
        <fullName evidence="3">Uncharacterized protein</fullName>
    </submittedName>
</protein>
<name>A0A2T9YJL6_9FUNG</name>
<dbReference type="STRING" id="133385.A0A2T9YJL6"/>
<feature type="compositionally biased region" description="Low complexity" evidence="2">
    <location>
        <begin position="1216"/>
        <end position="1235"/>
    </location>
</feature>
<feature type="compositionally biased region" description="Polar residues" evidence="2">
    <location>
        <begin position="257"/>
        <end position="269"/>
    </location>
</feature>
<dbReference type="EMBL" id="MBFR01000158">
    <property type="protein sequence ID" value="PVU92536.1"/>
    <property type="molecule type" value="Genomic_DNA"/>
</dbReference>
<feature type="compositionally biased region" description="Basic and acidic residues" evidence="2">
    <location>
        <begin position="898"/>
        <end position="912"/>
    </location>
</feature>
<feature type="compositionally biased region" description="Polar residues" evidence="2">
    <location>
        <begin position="829"/>
        <end position="858"/>
    </location>
</feature>
<feature type="compositionally biased region" description="Polar residues" evidence="2">
    <location>
        <begin position="290"/>
        <end position="300"/>
    </location>
</feature>
<dbReference type="Proteomes" id="UP000245383">
    <property type="component" value="Unassembled WGS sequence"/>
</dbReference>
<comment type="caution">
    <text evidence="3">The sequence shown here is derived from an EMBL/GenBank/DDBJ whole genome shotgun (WGS) entry which is preliminary data.</text>
</comment>
<feature type="region of interest" description="Disordered" evidence="2">
    <location>
        <begin position="964"/>
        <end position="1031"/>
    </location>
</feature>
<evidence type="ECO:0000256" key="2">
    <source>
        <dbReference type="SAM" id="MobiDB-lite"/>
    </source>
</evidence>
<feature type="region of interest" description="Disordered" evidence="2">
    <location>
        <begin position="806"/>
        <end position="912"/>
    </location>
</feature>
<evidence type="ECO:0000313" key="3">
    <source>
        <dbReference type="EMBL" id="PVU92536.1"/>
    </source>
</evidence>
<accession>A0A2T9YJL6</accession>
<proteinExistence type="predicted"/>
<feature type="compositionally biased region" description="Polar residues" evidence="2">
    <location>
        <begin position="988"/>
        <end position="1031"/>
    </location>
</feature>
<evidence type="ECO:0000256" key="1">
    <source>
        <dbReference type="SAM" id="Coils"/>
    </source>
</evidence>
<reference evidence="3 4" key="1">
    <citation type="journal article" date="2018" name="MBio">
        <title>Comparative Genomics Reveals the Core Gene Toolbox for the Fungus-Insect Symbiosis.</title>
        <authorList>
            <person name="Wang Y."/>
            <person name="Stata M."/>
            <person name="Wang W."/>
            <person name="Stajich J.E."/>
            <person name="White M.M."/>
            <person name="Moncalvo J.M."/>
        </authorList>
    </citation>
    <scope>NUCLEOTIDE SEQUENCE [LARGE SCALE GENOMIC DNA]</scope>
    <source>
        <strain evidence="3 4">SWE-8-4</strain>
    </source>
</reference>
<organism evidence="3 4">
    <name type="scientific">Smittium simulii</name>
    <dbReference type="NCBI Taxonomy" id="133385"/>
    <lineage>
        <taxon>Eukaryota</taxon>
        <taxon>Fungi</taxon>
        <taxon>Fungi incertae sedis</taxon>
        <taxon>Zoopagomycota</taxon>
        <taxon>Kickxellomycotina</taxon>
        <taxon>Harpellomycetes</taxon>
        <taxon>Harpellales</taxon>
        <taxon>Legeriomycetaceae</taxon>
        <taxon>Smittium</taxon>
    </lineage>
</organism>
<evidence type="ECO:0000313" key="4">
    <source>
        <dbReference type="Proteomes" id="UP000245383"/>
    </source>
</evidence>
<sequence length="1292" mass="144320">MNYNEALLTKLGTFSKDCIKKKHKSCSSAQNNRLVETTSTETKQSVSQNYIHRNRILVGRKQAGRIRKTEGYCIKKFEKDAAVREYNRTNIDKFRQKCSKDGIVRARVLGDFAAKVRHWLVRNKIQKMYKEYSFDKSAKDSRSMIRVKGQYYALESVKQFLLGDQVSHTSGVWGYSTRASDFMQTSNNFSALDSSKTVTRAHIMIEDLKDFKEKSDQISEYYPAIKESYQISEDYQGTKKSGQISCDYPLTKESDQISCDSDSANSSETSEFRFSGDSDSDSIPKHDTNQTHSPESSCYNTPELKASNRQNITQGSQAKIVIKRKKVCKKKADIMSGKEGIGIVGEEEGGMYTCSNEFTRSRTFIPRNNETECEGSEEYREKTSRQKDTRIGRLVEKVGAVVSINGTLRSQVAVQRQQLVMYKRACREWAQNSVLMVPTLYKLRQQQISKQKYLLMQNKMQNDQHGEFAGKVSHTSTQDSVEVERAAGWYTKAYGWKPVFGWNSTTIKSVQSLPAEYTDNYKEENKSLKVDSLPILQSATTTNIQDQEISARITNIQDQEISARTTNIQDQEISARTNHTQDQEITSILGLLQALTKSTISEEPYTLATVFSRTTNIQDQEISARTTNIQDQEISARTTNIQDQEISTRTNHTQDQEITSILGLLQALTKSTISEEPYTLATVFCIAQKRLSTTIVSTLSALDHQPVQQHLTTNQNPDRIIEGNGQSSISEECTKKYLEHHYKIIKELRQQVQDKNTEIGQKTGENTGLKSRLNSAIFECDKLKAQNNRLTRIISTNTDMFLAGKIDQSGAGEKNSRDQSGAGEKNSRDQSSTGEKNSRDQSSTGEKNSRDQSSTGEKNSAEETVTRSGARALSGTQSDQEPERIGPAKTDIICSRQRVNDTNDTDRAAQQKNADLHDQELEDTQLKFKQELRSYRAIIKQKSKAIKKLELALFSLKSKLDSSPEKIKLDDGTNPAEITASKKHSAEMTASSKHSAEMTASNKHTAQITSSNKHTAQITASNRYSTQERSSTLALDSKPSIAACGIVTLICPNCKSRSRTVDAEQTIAQYNSNNRLKDAVTQTEQNLMGNAKSKINDSAKKIGLNSRNNKPLNSINKEICANTVMQLIKKQLALKLLPAQDQKQLATNKLTSEIAALLDAQFNADLPAAQSDPRFATTITPKPTYWSPGAAADSAPIILRNTQSKSICLQKPRPASYASSRRSSSTSTFHSSLSTNVPETINDPISKLPSQTPTLRSTPVTTSRLSKYNYAKTRKIASLYDIAPPLTSAFCP</sequence>
<feature type="region of interest" description="Disordered" evidence="2">
    <location>
        <begin position="1210"/>
        <end position="1260"/>
    </location>
</feature>
<feature type="region of interest" description="Disordered" evidence="2">
    <location>
        <begin position="257"/>
        <end position="302"/>
    </location>
</feature>
<gene>
    <name evidence="3" type="ORF">BB561_003756</name>
</gene>
<keyword evidence="1" id="KW-0175">Coiled coil</keyword>
<keyword evidence="4" id="KW-1185">Reference proteome</keyword>